<keyword evidence="12" id="KW-0460">Magnesium</keyword>
<dbReference type="Pfam" id="PF00595">
    <property type="entry name" value="PDZ"/>
    <property type="match status" value="1"/>
</dbReference>
<dbReference type="PROSITE" id="PS50106">
    <property type="entry name" value="PDZ"/>
    <property type="match status" value="1"/>
</dbReference>
<dbReference type="SUPFAM" id="SSF55811">
    <property type="entry name" value="Nudix"/>
    <property type="match status" value="1"/>
</dbReference>
<dbReference type="GO" id="GO:0035529">
    <property type="term" value="F:NADH pyrophosphatase activity"/>
    <property type="evidence" value="ECO:0007669"/>
    <property type="project" value="TreeGrafter"/>
</dbReference>
<dbReference type="EC" id="3.6.1.22" evidence="6"/>
<comment type="subunit">
    <text evidence="22">Homodimer. Homodimerization is essential for its catalytic activity and protein stability. Interacts (via ANK repeats) with BLMH.</text>
</comment>
<dbReference type="CDD" id="cd00136">
    <property type="entry name" value="PDZ_canonical"/>
    <property type="match status" value="1"/>
</dbReference>
<dbReference type="SUPFAM" id="SSF50729">
    <property type="entry name" value="PH domain-like"/>
    <property type="match status" value="2"/>
</dbReference>
<dbReference type="PANTHER" id="PTHR42904">
    <property type="entry name" value="NUDIX HYDROLASE, NUDC SUBFAMILY"/>
    <property type="match status" value="1"/>
</dbReference>
<dbReference type="OrthoDB" id="2157866at2759"/>
<dbReference type="Pfam" id="PF00293">
    <property type="entry name" value="NUDIX"/>
    <property type="match status" value="1"/>
</dbReference>
<evidence type="ECO:0000256" key="16">
    <source>
        <dbReference type="ARBA" id="ARBA00023140"/>
    </source>
</evidence>
<dbReference type="GO" id="GO:0005777">
    <property type="term" value="C:peroxisome"/>
    <property type="evidence" value="ECO:0007669"/>
    <property type="project" value="UniProtKB-SubCell"/>
</dbReference>
<dbReference type="FunFam" id="3.90.79.20:FF:000002">
    <property type="entry name" value="Peroxisomal NADH pyrophosphatase NUDT12"/>
    <property type="match status" value="2"/>
</dbReference>
<evidence type="ECO:0000256" key="4">
    <source>
        <dbReference type="ARBA" id="ARBA00004463"/>
    </source>
</evidence>
<evidence type="ECO:0000256" key="18">
    <source>
        <dbReference type="ARBA" id="ARBA00023869"/>
    </source>
</evidence>
<evidence type="ECO:0000256" key="10">
    <source>
        <dbReference type="ARBA" id="ARBA00022801"/>
    </source>
</evidence>
<dbReference type="GO" id="GO:0005829">
    <property type="term" value="C:cytosol"/>
    <property type="evidence" value="ECO:0007669"/>
    <property type="project" value="TreeGrafter"/>
</dbReference>
<dbReference type="Gene3D" id="3.90.79.10">
    <property type="entry name" value="Nucleoside Triphosphate Pyrophosphohydrolase"/>
    <property type="match status" value="1"/>
</dbReference>
<feature type="domain" description="PDZ" evidence="29">
    <location>
        <begin position="1652"/>
        <end position="1727"/>
    </location>
</feature>
<comment type="cofactor">
    <cofactor evidence="2">
        <name>Zn(2+)</name>
        <dbReference type="ChEBI" id="CHEBI:29105"/>
    </cofactor>
</comment>
<dbReference type="Gene3D" id="1.25.40.20">
    <property type="entry name" value="Ankyrin repeat-containing domain"/>
    <property type="match status" value="1"/>
</dbReference>
<evidence type="ECO:0000256" key="3">
    <source>
        <dbReference type="ARBA" id="ARBA00004275"/>
    </source>
</evidence>
<keyword evidence="16" id="KW-0576">Peroxisome</keyword>
<dbReference type="Pfam" id="PF12796">
    <property type="entry name" value="Ank_2"/>
    <property type="match status" value="1"/>
</dbReference>
<comment type="function">
    <text evidence="21">mRNA decapping enzyme that specifically removes the nicotinamide adenine dinucleotide (NAD) cap from a subset of mRNAs by hydrolyzing the diphosphate linkage to produce nicotinamide mononucleotide (NMN) and 5' monophosphate mRNA. The NAD-cap is present at the 5'-end of some RNAs; in contrast to the canonical N7 methylguanosine (m7G) cap, the NAD cap promotes mRNA decay. Preferentially acts on NAD-capped transcripts in response to nutrient stress. Also acts on free nicotinamide adenine dinucleotide molecules: hydrolyzes NAD(H) into NMN(H) and AMP, and NADPH into NMNH and 2',5'-ADP. May act to regulate the concentration of peroxisomal nicotinamide nucleotide cofactors required for oxidative metabolism in this organelle. Regulates the levels of circadian clock components PER1, PER2, PER3 and CRY2 in the liver.</text>
</comment>
<dbReference type="InterPro" id="IPR015376">
    <property type="entry name" value="Znr_NADH_PPase"/>
</dbReference>
<evidence type="ECO:0000256" key="21">
    <source>
        <dbReference type="ARBA" id="ARBA00045837"/>
    </source>
</evidence>
<dbReference type="PROSITE" id="PS51462">
    <property type="entry name" value="NUDIX"/>
    <property type="match status" value="1"/>
</dbReference>
<comment type="subcellular location">
    <subcellularLocation>
        <location evidence="4">Cytoplasmic granule</location>
    </subcellularLocation>
    <subcellularLocation>
        <location evidence="3">Peroxisome</location>
    </subcellularLocation>
</comment>
<feature type="region of interest" description="Disordered" evidence="27">
    <location>
        <begin position="712"/>
        <end position="771"/>
    </location>
</feature>
<proteinExistence type="inferred from homology"/>
<feature type="repeat" description="ANK" evidence="26">
    <location>
        <begin position="45"/>
        <end position="77"/>
    </location>
</feature>
<dbReference type="EMBL" id="SWJQ01000438">
    <property type="protein sequence ID" value="TRZ14451.1"/>
    <property type="molecule type" value="Genomic_DNA"/>
</dbReference>
<feature type="region of interest" description="Disordered" evidence="27">
    <location>
        <begin position="1528"/>
        <end position="1590"/>
    </location>
</feature>
<evidence type="ECO:0000256" key="27">
    <source>
        <dbReference type="SAM" id="MobiDB-lite"/>
    </source>
</evidence>
<evidence type="ECO:0000256" key="20">
    <source>
        <dbReference type="ARBA" id="ARBA00031178"/>
    </source>
</evidence>
<dbReference type="InterPro" id="IPR036034">
    <property type="entry name" value="PDZ_sf"/>
</dbReference>
<keyword evidence="9" id="KW-0677">Repeat</keyword>
<dbReference type="InterPro" id="IPR049734">
    <property type="entry name" value="NudC-like_C"/>
</dbReference>
<dbReference type="Gene3D" id="2.30.42.10">
    <property type="match status" value="1"/>
</dbReference>
<evidence type="ECO:0000256" key="11">
    <source>
        <dbReference type="ARBA" id="ARBA00022833"/>
    </source>
</evidence>
<evidence type="ECO:0000313" key="32">
    <source>
        <dbReference type="Proteomes" id="UP000796761"/>
    </source>
</evidence>
<dbReference type="SUPFAM" id="SSF48403">
    <property type="entry name" value="Ankyrin repeat"/>
    <property type="match status" value="1"/>
</dbReference>
<comment type="similarity">
    <text evidence="5">Belongs to the Nudix hydrolase family. NudC subfamily.</text>
</comment>
<evidence type="ECO:0000256" key="12">
    <source>
        <dbReference type="ARBA" id="ARBA00022842"/>
    </source>
</evidence>
<comment type="catalytic activity">
    <reaction evidence="17">
        <text>a 5'-end NAD(+)-phospho-ribonucleoside in mRNA + H2O = a 5'-end phospho-adenosine-phospho-ribonucleoside in mRNA + beta-nicotinamide D-ribonucleotide + 2 H(+)</text>
        <dbReference type="Rhea" id="RHEA:60876"/>
        <dbReference type="Rhea" id="RHEA-COMP:15698"/>
        <dbReference type="Rhea" id="RHEA-COMP:15719"/>
        <dbReference type="ChEBI" id="CHEBI:14649"/>
        <dbReference type="ChEBI" id="CHEBI:15377"/>
        <dbReference type="ChEBI" id="CHEBI:15378"/>
        <dbReference type="ChEBI" id="CHEBI:144029"/>
        <dbReference type="ChEBI" id="CHEBI:144051"/>
    </reaction>
    <physiologicalReaction direction="left-to-right" evidence="17">
        <dbReference type="Rhea" id="RHEA:60877"/>
    </physiologicalReaction>
</comment>
<dbReference type="FunFam" id="1.25.40.20:FF:000167">
    <property type="entry name" value="peroxisomal NADH pyrophosphatase NUDT12"/>
    <property type="match status" value="1"/>
</dbReference>
<evidence type="ECO:0000256" key="9">
    <source>
        <dbReference type="ARBA" id="ARBA00022737"/>
    </source>
</evidence>
<dbReference type="PROSITE" id="PS50088">
    <property type="entry name" value="ANK_REPEAT"/>
    <property type="match status" value="1"/>
</dbReference>
<name>A0A8K1G9G5_9PASS</name>
<feature type="domain" description="Nudix hydrolase" evidence="30">
    <location>
        <begin position="538"/>
        <end position="663"/>
    </location>
</feature>
<dbReference type="InterPro" id="IPR015797">
    <property type="entry name" value="NUDIX_hydrolase-like_dom_sf"/>
</dbReference>
<dbReference type="SUPFAM" id="SSF50156">
    <property type="entry name" value="PDZ domain-like"/>
    <property type="match status" value="1"/>
</dbReference>
<feature type="compositionally biased region" description="Basic and acidic residues" evidence="27">
    <location>
        <begin position="1528"/>
        <end position="1550"/>
    </location>
</feature>
<evidence type="ECO:0000256" key="25">
    <source>
        <dbReference type="ARBA" id="ARBA00049264"/>
    </source>
</evidence>
<dbReference type="InterPro" id="IPR050241">
    <property type="entry name" value="NAD-cap_RNA_hydrolase_NudC"/>
</dbReference>
<dbReference type="SMART" id="SM00233">
    <property type="entry name" value="PH"/>
    <property type="match status" value="2"/>
</dbReference>
<dbReference type="InterPro" id="IPR011993">
    <property type="entry name" value="PH-like_dom_sf"/>
</dbReference>
<dbReference type="Proteomes" id="UP000796761">
    <property type="component" value="Unassembled WGS sequence"/>
</dbReference>
<gene>
    <name evidence="31" type="ORF">HGM15179_012663</name>
</gene>
<evidence type="ECO:0000256" key="19">
    <source>
        <dbReference type="ARBA" id="ARBA00030313"/>
    </source>
</evidence>
<evidence type="ECO:0000256" key="1">
    <source>
        <dbReference type="ARBA" id="ARBA00001946"/>
    </source>
</evidence>
<keyword evidence="15 26" id="KW-0040">ANK repeat</keyword>
<comment type="cofactor">
    <cofactor evidence="1">
        <name>Mg(2+)</name>
        <dbReference type="ChEBI" id="CHEBI:18420"/>
    </cofactor>
</comment>
<dbReference type="InterPro" id="IPR000086">
    <property type="entry name" value="NUDIX_hydrolase_dom"/>
</dbReference>
<evidence type="ECO:0000259" key="28">
    <source>
        <dbReference type="PROSITE" id="PS50003"/>
    </source>
</evidence>
<keyword evidence="8" id="KW-0479">Metal-binding</keyword>
<dbReference type="Gene3D" id="2.30.29.30">
    <property type="entry name" value="Pleckstrin-homology domain (PH domain)/Phosphotyrosine-binding domain (PTB)"/>
    <property type="match status" value="2"/>
</dbReference>
<feature type="region of interest" description="Disordered" evidence="27">
    <location>
        <begin position="1243"/>
        <end position="1290"/>
    </location>
</feature>
<dbReference type="FunFam" id="3.90.79.10:FF:000023">
    <property type="entry name" value="Peroxisomal NADH pyrophosphatase NUDT12"/>
    <property type="match status" value="1"/>
</dbReference>
<dbReference type="Pfam" id="PF09296">
    <property type="entry name" value="NUDIX-like"/>
    <property type="match status" value="2"/>
</dbReference>
<comment type="catalytic activity">
    <reaction evidence="25">
        <text>NADH + H2O = reduced beta-nicotinamide D-ribonucleotide + AMP + 2 H(+)</text>
        <dbReference type="Rhea" id="RHEA:48868"/>
        <dbReference type="ChEBI" id="CHEBI:15377"/>
        <dbReference type="ChEBI" id="CHEBI:15378"/>
        <dbReference type="ChEBI" id="CHEBI:57945"/>
        <dbReference type="ChEBI" id="CHEBI:90832"/>
        <dbReference type="ChEBI" id="CHEBI:456215"/>
        <dbReference type="EC" id="3.6.1.22"/>
    </reaction>
    <physiologicalReaction direction="left-to-right" evidence="25">
        <dbReference type="Rhea" id="RHEA:48869"/>
    </physiologicalReaction>
</comment>
<protein>
    <recommendedName>
        <fullName evidence="18">NAD-capped RNA hydrolase NUDT12</fullName>
        <ecNumber evidence="6">3.6.1.22</ecNumber>
    </recommendedName>
    <alternativeName>
        <fullName evidence="19">NADH pyrophosphatase NUDT12</fullName>
    </alternativeName>
    <alternativeName>
        <fullName evidence="20">Nucleoside diphosphate-linked moiety X motif 12</fullName>
    </alternativeName>
</protein>
<dbReference type="InterPro" id="IPR015375">
    <property type="entry name" value="NADH_PPase-like_N"/>
</dbReference>
<keyword evidence="13" id="KW-0521">NADP</keyword>
<evidence type="ECO:0000259" key="30">
    <source>
        <dbReference type="PROSITE" id="PS51462"/>
    </source>
</evidence>
<keyword evidence="32" id="KW-1185">Reference proteome</keyword>
<feature type="compositionally biased region" description="Basic and acidic residues" evidence="27">
    <location>
        <begin position="1249"/>
        <end position="1260"/>
    </location>
</feature>
<dbReference type="CDD" id="cd03429">
    <property type="entry name" value="NUDIX_NADH_pyrophosphatase_Nudt13"/>
    <property type="match status" value="1"/>
</dbReference>
<dbReference type="NCBIfam" id="NF001299">
    <property type="entry name" value="PRK00241.1"/>
    <property type="match status" value="1"/>
</dbReference>
<evidence type="ECO:0000259" key="29">
    <source>
        <dbReference type="PROSITE" id="PS50106"/>
    </source>
</evidence>
<evidence type="ECO:0000256" key="13">
    <source>
        <dbReference type="ARBA" id="ARBA00022857"/>
    </source>
</evidence>
<dbReference type="PROSITE" id="PS00893">
    <property type="entry name" value="NUDIX_BOX"/>
    <property type="match status" value="1"/>
</dbReference>
<dbReference type="PROSITE" id="PS50003">
    <property type="entry name" value="PH_DOMAIN"/>
    <property type="match status" value="2"/>
</dbReference>
<dbReference type="SMART" id="SM00248">
    <property type="entry name" value="ANK"/>
    <property type="match status" value="4"/>
</dbReference>
<dbReference type="PANTHER" id="PTHR42904:SF6">
    <property type="entry name" value="NAD-CAPPED RNA HYDROLASE NUDT12"/>
    <property type="match status" value="1"/>
</dbReference>
<evidence type="ECO:0000256" key="2">
    <source>
        <dbReference type="ARBA" id="ARBA00001947"/>
    </source>
</evidence>
<evidence type="ECO:0000256" key="17">
    <source>
        <dbReference type="ARBA" id="ARBA00023679"/>
    </source>
</evidence>
<evidence type="ECO:0000256" key="22">
    <source>
        <dbReference type="ARBA" id="ARBA00046702"/>
    </source>
</evidence>
<evidence type="ECO:0000256" key="14">
    <source>
        <dbReference type="ARBA" id="ARBA00023027"/>
    </source>
</evidence>
<comment type="caution">
    <text evidence="31">The sequence shown here is derived from an EMBL/GenBank/DDBJ whole genome shotgun (WGS) entry which is preliminary data.</text>
</comment>
<evidence type="ECO:0000256" key="23">
    <source>
        <dbReference type="ARBA" id="ARBA00047501"/>
    </source>
</evidence>
<keyword evidence="10" id="KW-0378">Hydrolase</keyword>
<evidence type="ECO:0000256" key="26">
    <source>
        <dbReference type="PROSITE-ProRule" id="PRU00023"/>
    </source>
</evidence>
<sequence length="1985" mass="224050">MGDSARSLQEEMVSQLHALAAAGDAPGLRALLGRAPALVNAAAGNGWTALMFGARNGHLPVVQLLLQHGCDRSIINKSRQTALDIAKFWGYKHIANLLANVKGDQKPSFLSDDVKEYENYFGVTLLDRRSDKRTDSKWLSKKQSHPATVYILFSNLSPLVTLGGGRESSHQPEVKLCRLHHKDVEQYMNQTEECTLIFLGVELQFDANLTAACNGRVLQEDEDGLVAWFALSIDSASAEKFKQKHEDCYFLHPPMPALLQLPEKEAGVVAQARSVLAWHNRYRFCPTCDRSIINKSRQTALDIAKFWGYKHIANLLANVKGDQKPSFLSDDVKEYENYFGVTLLDRRSDKRTDSKWLSKKQSHPATVYILFSNLSPLVTLGGGRESSHQPEVKLCRLHHKDVEQYMNQTEECTLIFLGVELQFDANLTAACNGRVLQEDEDGLVAWFALSIDSASAEKFKQKHEDCYFLHPPMPALLQLPEKEAGVVAQARSVLAWHNRYRFCPTCGSATKIEEGGYKKICLKEDCPSLQGVHNTSYPRVDPVVIMQVIHPDGNHCLLGRQKRFPPGMYTCLAGFVEPGETIEDAVRREVEEEAGVKVAHVQYISCQPWPMPSSLMIGCLAVAVSTEIKVDKNEIEDARWFTREQLIAYVKSEYVVFRIFYINNLIYINVLSRAFTRPFWLSLHLPNYAQLSPICKCQQSVGRHENKAHEALSHFTEPLDVKGAEEDGKNHKNKNQSSSDASEDRDLDNVSDSEKEGKKEKNCPPRMFSPQQDEILATVTFGESDGSSKGKITLWGKPDSSDSISLTTGKFSAEVKYGSLNVKVEIKNISLFDSGTKMVDEKRKGSKNKKRHERQCHKSHCSECSKYQCPSTDHSAEHRGKYRGSSTHKMQTAINESASLEMNIETKEIQVEYTSRKKNLKVNLKAGEQAQSQPLNREHEDTYWSETGYSVTEALCNTDCESSFSFHEKADYTFPDGYTLLPPPKEFADCDKMHLDTIAEGLSLYPVNSRKESDGLTTALSIWGEENYFCKLNTEDYEDHTNEKEEFSKDKILFSKINNTNCLVAINTSHNPNHGKECVSKSNVLGQERNNCDKHRDTGPKTARRKSFPDTTLEVLSPVHPRRDSGFYSLPSLNVMLKEMKAGDVHNRNSHIPTKYKELYKCPDLTSSLTELCKYPNLTSSLRNLRSLKSSYQYAFTSFDHNITIYPSEPEEGFCLDGTCLLNDYADCVGQDEETEETLMESLHSSGTIHEKKENGHEEPLENLSMWEEDSESIEALDKEKSEYSSTENHDEWQNKTHLEQAFPLATSPSGEFINDKESTIYASTESIPKQSSVLQLNVHPSYAESEVTNKRRESVLTDLPVVTGEVERRYVQGDATLIPEYFGSAVKKEPNLTCSIQEKSLLSSVLLDHKEHGMNKALESLSEVQDISGDVLVESDCHNNSAQASVLSTSSVCTEKKENFTEHSNIKQKLDNFCSKQSIDDNLRREPGSNQLLLLVKSNFEEIESNSEMKEDYYDNADISSSIKQISQKDLKSEMEKTRRLSLKKDTRASDSSQEDAIDQWARRRKQFKDSKKCSSTGGSSINSTITEGSINSEDARSVDLGLYSENEDRGFYTENFHSASWVFRGDDVSPDNSPRCLSKRPRPVAIRERTVKIAKGTGNYPWGFRIQFSKPILVTEVDTNSAAEEAGLQVGDILIAVNGTDVTSMPHSEAANLARKGPDILTMIVGSDISRYPNTPKPTCRGYLHKRTQSAILKGWRKRWFVLKHNGYLHYYKHKKDEGKCRPLEVTKLEGAEIGVDTSLGKPFVFKCIPQAGNRIFYFCATSNQEMKRWLEAMDKAVHPIHQNHVWVDVTLHNTTLPPLAIKNPECLGLLHQLDRSKDVWIQHYCILKDGCLYFYATLRSTPAQGGLYLQGYTVSEQSLGSKRSVIELKPPSEEFKTFYLCAENVNENKRWITALKASINKWLPLHQAIQDFMNRPLEETRM</sequence>
<dbReference type="InterPro" id="IPR020084">
    <property type="entry name" value="NUDIX_hydrolase_CS"/>
</dbReference>
<dbReference type="Gene3D" id="3.90.79.20">
    <property type="match status" value="2"/>
</dbReference>
<dbReference type="GO" id="GO:0006742">
    <property type="term" value="P:NADP+ catabolic process"/>
    <property type="evidence" value="ECO:0007669"/>
    <property type="project" value="TreeGrafter"/>
</dbReference>
<feature type="compositionally biased region" description="Basic and acidic residues" evidence="27">
    <location>
        <begin position="1276"/>
        <end position="1290"/>
    </location>
</feature>
<feature type="compositionally biased region" description="Basic and acidic residues" evidence="27">
    <location>
        <begin position="742"/>
        <end position="763"/>
    </location>
</feature>
<keyword evidence="7" id="KW-0963">Cytoplasm</keyword>
<evidence type="ECO:0000256" key="8">
    <source>
        <dbReference type="ARBA" id="ARBA00022723"/>
    </source>
</evidence>
<evidence type="ECO:0000256" key="24">
    <source>
        <dbReference type="ARBA" id="ARBA00049196"/>
    </source>
</evidence>
<reference evidence="31" key="1">
    <citation type="submission" date="2019-04" db="EMBL/GenBank/DDBJ databases">
        <title>Genome assembly of Zosterops borbonicus 15179.</title>
        <authorList>
            <person name="Leroy T."/>
            <person name="Anselmetti Y."/>
            <person name="Tilak M.-K."/>
            <person name="Nabholz B."/>
        </authorList>
    </citation>
    <scope>NUCLEOTIDE SEQUENCE</scope>
    <source>
        <strain evidence="31">HGM_15179</strain>
        <tissue evidence="31">Muscle</tissue>
    </source>
</reference>
<keyword evidence="14" id="KW-0520">NAD</keyword>
<accession>A0A8K1G9G5</accession>
<evidence type="ECO:0000256" key="6">
    <source>
        <dbReference type="ARBA" id="ARBA00012381"/>
    </source>
</evidence>
<dbReference type="Pfam" id="PF09297">
    <property type="entry name" value="Zn_ribbon_NUD"/>
    <property type="match status" value="1"/>
</dbReference>
<evidence type="ECO:0000313" key="31">
    <source>
        <dbReference type="EMBL" id="TRZ14451.1"/>
    </source>
</evidence>
<feature type="compositionally biased region" description="Basic and acidic residues" evidence="27">
    <location>
        <begin position="712"/>
        <end position="730"/>
    </location>
</feature>
<organism evidence="31 32">
    <name type="scientific">Zosterops borbonicus</name>
    <dbReference type="NCBI Taxonomy" id="364589"/>
    <lineage>
        <taxon>Eukaryota</taxon>
        <taxon>Metazoa</taxon>
        <taxon>Chordata</taxon>
        <taxon>Craniata</taxon>
        <taxon>Vertebrata</taxon>
        <taxon>Euteleostomi</taxon>
        <taxon>Archelosauria</taxon>
        <taxon>Archosauria</taxon>
        <taxon>Dinosauria</taxon>
        <taxon>Saurischia</taxon>
        <taxon>Theropoda</taxon>
        <taxon>Coelurosauria</taxon>
        <taxon>Aves</taxon>
        <taxon>Neognathae</taxon>
        <taxon>Neoaves</taxon>
        <taxon>Telluraves</taxon>
        <taxon>Australaves</taxon>
        <taxon>Passeriformes</taxon>
        <taxon>Sylvioidea</taxon>
        <taxon>Zosteropidae</taxon>
        <taxon>Zosterops</taxon>
    </lineage>
</organism>
<dbReference type="InterPro" id="IPR036770">
    <property type="entry name" value="Ankyrin_rpt-contain_sf"/>
</dbReference>
<dbReference type="InterPro" id="IPR001478">
    <property type="entry name" value="PDZ"/>
</dbReference>
<evidence type="ECO:0000256" key="7">
    <source>
        <dbReference type="ARBA" id="ARBA00022490"/>
    </source>
</evidence>
<evidence type="ECO:0000256" key="5">
    <source>
        <dbReference type="ARBA" id="ARBA00009595"/>
    </source>
</evidence>
<dbReference type="InterPro" id="IPR002110">
    <property type="entry name" value="Ankyrin_rpt"/>
</dbReference>
<evidence type="ECO:0000256" key="15">
    <source>
        <dbReference type="ARBA" id="ARBA00023043"/>
    </source>
</evidence>
<feature type="domain" description="PH" evidence="28">
    <location>
        <begin position="1866"/>
        <end position="1963"/>
    </location>
</feature>
<dbReference type="SMART" id="SM00228">
    <property type="entry name" value="PDZ"/>
    <property type="match status" value="1"/>
</dbReference>
<feature type="compositionally biased region" description="Low complexity" evidence="27">
    <location>
        <begin position="1576"/>
        <end position="1590"/>
    </location>
</feature>
<comment type="catalytic activity">
    <reaction evidence="23">
        <text>NADPH + H2O = reduced beta-nicotinamide D-ribonucleotide + adenosine 2',5'-bisphosphate + 2 H(+)</text>
        <dbReference type="Rhea" id="RHEA:60820"/>
        <dbReference type="ChEBI" id="CHEBI:15377"/>
        <dbReference type="ChEBI" id="CHEBI:15378"/>
        <dbReference type="ChEBI" id="CHEBI:57783"/>
        <dbReference type="ChEBI" id="CHEBI:90832"/>
        <dbReference type="ChEBI" id="CHEBI:194156"/>
    </reaction>
    <physiologicalReaction direction="left-to-right" evidence="23">
        <dbReference type="Rhea" id="RHEA:60821"/>
    </physiologicalReaction>
</comment>
<comment type="catalytic activity">
    <reaction evidence="24">
        <text>NAD(+) + H2O = beta-nicotinamide D-ribonucleotide + AMP + 2 H(+)</text>
        <dbReference type="Rhea" id="RHEA:11800"/>
        <dbReference type="ChEBI" id="CHEBI:14649"/>
        <dbReference type="ChEBI" id="CHEBI:15377"/>
        <dbReference type="ChEBI" id="CHEBI:15378"/>
        <dbReference type="ChEBI" id="CHEBI:57540"/>
        <dbReference type="ChEBI" id="CHEBI:456215"/>
        <dbReference type="EC" id="3.6.1.22"/>
    </reaction>
    <physiologicalReaction direction="left-to-right" evidence="24">
        <dbReference type="Rhea" id="RHEA:11801"/>
    </physiologicalReaction>
</comment>
<keyword evidence="11" id="KW-0862">Zinc</keyword>
<dbReference type="InterPro" id="IPR001849">
    <property type="entry name" value="PH_domain"/>
</dbReference>
<dbReference type="Pfam" id="PF00169">
    <property type="entry name" value="PH"/>
    <property type="match status" value="2"/>
</dbReference>
<feature type="domain" description="PH" evidence="28">
    <location>
        <begin position="1739"/>
        <end position="1841"/>
    </location>
</feature>
<dbReference type="PROSITE" id="PS50297">
    <property type="entry name" value="ANK_REP_REGION"/>
    <property type="match status" value="1"/>
</dbReference>
<dbReference type="GO" id="GO:0019677">
    <property type="term" value="P:NAD+ catabolic process"/>
    <property type="evidence" value="ECO:0007669"/>
    <property type="project" value="TreeGrafter"/>
</dbReference>
<dbReference type="GO" id="GO:0046872">
    <property type="term" value="F:metal ion binding"/>
    <property type="evidence" value="ECO:0007669"/>
    <property type="project" value="UniProtKB-KW"/>
</dbReference>